<dbReference type="RefSeq" id="WP_045053194.1">
    <property type="nucleotide sequence ID" value="NZ_CAWMDP010000059.1"/>
</dbReference>
<keyword evidence="1" id="KW-0732">Signal</keyword>
<protein>
    <submittedName>
        <fullName evidence="2">Uncharacterized protein</fullName>
    </submittedName>
</protein>
<dbReference type="EMBL" id="JYON01000002">
    <property type="protein sequence ID" value="KJH73098.1"/>
    <property type="molecule type" value="Genomic_DNA"/>
</dbReference>
<comment type="caution">
    <text evidence="2">The sequence shown here is derived from an EMBL/GenBank/DDBJ whole genome shotgun (WGS) entry which is preliminary data.</text>
</comment>
<dbReference type="SUPFAM" id="SSF53474">
    <property type="entry name" value="alpha/beta-Hydrolases"/>
    <property type="match status" value="1"/>
</dbReference>
<keyword evidence="3" id="KW-1185">Reference proteome</keyword>
<feature type="chain" id="PRO_5002337631" evidence="1">
    <location>
        <begin position="23"/>
        <end position="523"/>
    </location>
</feature>
<organism evidence="2 3">
    <name type="scientific">Aliterella atlantica CENA595</name>
    <dbReference type="NCBI Taxonomy" id="1618023"/>
    <lineage>
        <taxon>Bacteria</taxon>
        <taxon>Bacillati</taxon>
        <taxon>Cyanobacteriota</taxon>
        <taxon>Cyanophyceae</taxon>
        <taxon>Chroococcidiopsidales</taxon>
        <taxon>Aliterellaceae</taxon>
        <taxon>Aliterella</taxon>
    </lineage>
</organism>
<evidence type="ECO:0000256" key="1">
    <source>
        <dbReference type="SAM" id="SignalP"/>
    </source>
</evidence>
<evidence type="ECO:0000313" key="3">
    <source>
        <dbReference type="Proteomes" id="UP000032452"/>
    </source>
</evidence>
<evidence type="ECO:0000313" key="2">
    <source>
        <dbReference type="EMBL" id="KJH73098.1"/>
    </source>
</evidence>
<gene>
    <name evidence="2" type="ORF">UH38_03285</name>
</gene>
<dbReference type="STRING" id="1618023.UH38_03285"/>
<feature type="signal peptide" evidence="1">
    <location>
        <begin position="1"/>
        <end position="22"/>
    </location>
</feature>
<dbReference type="OrthoDB" id="9765872at2"/>
<reference evidence="2 3" key="1">
    <citation type="submission" date="2015-02" db="EMBL/GenBank/DDBJ databases">
        <title>Draft genome of a novel marine cyanobacterium (Chroococcales) isolated from South Atlantic Ocean.</title>
        <authorList>
            <person name="Rigonato J."/>
            <person name="Alvarenga D.O."/>
            <person name="Branco L.H."/>
            <person name="Varani A.M."/>
            <person name="Brandini F.P."/>
            <person name="Fiore M.F."/>
        </authorList>
    </citation>
    <scope>NUCLEOTIDE SEQUENCE [LARGE SCALE GENOMIC DNA]</scope>
    <source>
        <strain evidence="2 3">CENA595</strain>
    </source>
</reference>
<dbReference type="Proteomes" id="UP000032452">
    <property type="component" value="Unassembled WGS sequence"/>
</dbReference>
<accession>A0A0D8ZWD4</accession>
<dbReference type="PATRIC" id="fig|1618023.3.peg.5136"/>
<proteinExistence type="predicted"/>
<dbReference type="Gene3D" id="3.40.50.1820">
    <property type="entry name" value="alpha/beta hydrolase"/>
    <property type="match status" value="1"/>
</dbReference>
<name>A0A0D8ZWD4_9CYAN</name>
<sequence>MSIKYWLPLVTLLMLLPKPVLAAHSGSAPTDPSKPDDENFIIDTDSGLDTGCTFREEGPLVFKVKIDRYVGETNSDGTLKEPQKLITLRLVSKSAQLKMPAYDIDLSDGEVDEVYFNGHKLDTPLQGSNGTWNENSFTVPIEWVKFPTARSVNGEKPVAAENEIRVDIDTRSQGWCTSIDWAELNFKAMAPLILVHGIGANPQDAWEVEPGVTDYLTSLGVPFEHRIRIGPNDRILPLRNRQGEIVEAGNAQAIEGEVRRVAQSFGVQKVHLVGHSKGGLDSRGYLNEFYHPEEIQVLSLHTISSPHHGSVLADISTAARTLNPRPVAQDGDGEMRDYIESDFWLERIGGAFNRGPQLPGLANLQTEFMADFNRDNPFPTNVRLYTYGADADLNRDGNITREEAAPLLPHIPPFVDAGEQGTRAYHLLRDVSTIRVIEIPLPSPINIPFPGVVFENELQRVPTTSPQLNDLLVTDTSSQYPSQRQHFGPTLENEWLHRNHRDVKHPGVMNSILETISTDFPVN</sequence>
<dbReference type="InterPro" id="IPR029058">
    <property type="entry name" value="AB_hydrolase_fold"/>
</dbReference>
<dbReference type="AlphaFoldDB" id="A0A0D8ZWD4"/>